<dbReference type="InterPro" id="IPR001910">
    <property type="entry name" value="Inosine/uridine_hydrolase_dom"/>
</dbReference>
<proteinExistence type="predicted"/>
<dbReference type="SUPFAM" id="SSF53590">
    <property type="entry name" value="Nucleoside hydrolase"/>
    <property type="match status" value="1"/>
</dbReference>
<feature type="non-terminal residue" evidence="2">
    <location>
        <position position="1"/>
    </location>
</feature>
<comment type="caution">
    <text evidence="2">The sequence shown here is derived from an EMBL/GenBank/DDBJ whole genome shotgun (WGS) entry which is preliminary data.</text>
</comment>
<name>A0AAW5KH19_9FIRM</name>
<organism evidence="2 3">
    <name type="scientific">Bittarella massiliensis</name>
    <name type="common">ex Durand et al. 2017</name>
    <dbReference type="NCBI Taxonomy" id="1720313"/>
    <lineage>
        <taxon>Bacteria</taxon>
        <taxon>Bacillati</taxon>
        <taxon>Bacillota</taxon>
        <taxon>Clostridia</taxon>
        <taxon>Eubacteriales</taxon>
        <taxon>Oscillospiraceae</taxon>
        <taxon>Bittarella (ex Durand et al. 2017)</taxon>
    </lineage>
</organism>
<evidence type="ECO:0000313" key="2">
    <source>
        <dbReference type="EMBL" id="MCQ4950650.1"/>
    </source>
</evidence>
<evidence type="ECO:0000313" key="3">
    <source>
        <dbReference type="Proteomes" id="UP001205063"/>
    </source>
</evidence>
<feature type="domain" description="Inosine/uridine-preferring nucleoside hydrolase" evidence="1">
    <location>
        <begin position="1"/>
        <end position="80"/>
    </location>
</feature>
<dbReference type="EMBL" id="JANGAB010000092">
    <property type="protein sequence ID" value="MCQ4950650.1"/>
    <property type="molecule type" value="Genomic_DNA"/>
</dbReference>
<dbReference type="RefSeq" id="WP_256136819.1">
    <property type="nucleotide sequence ID" value="NZ_JANGAB010000092.1"/>
</dbReference>
<feature type="non-terminal residue" evidence="2">
    <location>
        <position position="135"/>
    </location>
</feature>
<reference evidence="2" key="1">
    <citation type="submission" date="2022-06" db="EMBL/GenBank/DDBJ databases">
        <title>Isolation of gut microbiota from human fecal samples.</title>
        <authorList>
            <person name="Pamer E.G."/>
            <person name="Barat B."/>
            <person name="Waligurski E."/>
            <person name="Medina S."/>
            <person name="Paddock L."/>
            <person name="Mostad J."/>
        </authorList>
    </citation>
    <scope>NUCLEOTIDE SEQUENCE</scope>
    <source>
        <strain evidence="2">DFI.7.96</strain>
    </source>
</reference>
<dbReference type="Gene3D" id="3.90.245.10">
    <property type="entry name" value="Ribonucleoside hydrolase-like"/>
    <property type="match status" value="1"/>
</dbReference>
<sequence length="135" mass="13277">LAMAFLRDPDGFSQAAGILLCGGAQLGYPAHSETAEYNLLCDPEAASVILSCGVPVSVLPRETAAEAAAGLSRPEGGRWRALLDRDGGQGLLGAVGAAVAAEPSLIAESFACNLSVDTSGQPGGVELPAGAAAGG</sequence>
<keyword evidence="2" id="KW-0378">Hydrolase</keyword>
<dbReference type="GO" id="GO:0016799">
    <property type="term" value="F:hydrolase activity, hydrolyzing N-glycosyl compounds"/>
    <property type="evidence" value="ECO:0007669"/>
    <property type="project" value="InterPro"/>
</dbReference>
<evidence type="ECO:0000259" key="1">
    <source>
        <dbReference type="Pfam" id="PF01156"/>
    </source>
</evidence>
<dbReference type="Pfam" id="PF01156">
    <property type="entry name" value="IU_nuc_hydro"/>
    <property type="match status" value="1"/>
</dbReference>
<gene>
    <name evidence="2" type="ORF">NE646_13465</name>
</gene>
<protein>
    <submittedName>
        <fullName evidence="2">Nucleoside hydrolase</fullName>
    </submittedName>
</protein>
<accession>A0AAW5KH19</accession>
<dbReference type="Proteomes" id="UP001205063">
    <property type="component" value="Unassembled WGS sequence"/>
</dbReference>
<dbReference type="InterPro" id="IPR036452">
    <property type="entry name" value="Ribo_hydro-like"/>
</dbReference>
<dbReference type="AlphaFoldDB" id="A0AAW5KH19"/>